<organism evidence="1 2">
    <name type="scientific">Candidatus Berkelbacteria bacterium CG10_big_fil_rev_8_21_14_0_10_41_12</name>
    <dbReference type="NCBI Taxonomy" id="1974513"/>
    <lineage>
        <taxon>Bacteria</taxon>
        <taxon>Candidatus Berkelbacteria</taxon>
    </lineage>
</organism>
<dbReference type="Pfam" id="PF05711">
    <property type="entry name" value="TylF"/>
    <property type="match status" value="1"/>
</dbReference>
<gene>
    <name evidence="1" type="ORF">COT77_00115</name>
</gene>
<dbReference type="GO" id="GO:0008168">
    <property type="term" value="F:methyltransferase activity"/>
    <property type="evidence" value="ECO:0007669"/>
    <property type="project" value="UniProtKB-KW"/>
</dbReference>
<protein>
    <submittedName>
        <fullName evidence="1">Macrocin O-methyltransferase</fullName>
    </submittedName>
</protein>
<sequence>MISKKITKSIQSFFKIWGYKIIPLDDKNKGDNVINAEFEEIYEECKEFTMTSIERMYALHKAVEYIVKAKIPGDFVECGVWRGGSAMIMTYTLLQMKEINRKIYLYDTYEGMSEPTREDKKISSDTLAVDKWKSKQKEQHNEWCFASLKEVKSNLFSTGYPKKNLVFLKGKVENTIPKIMPSKIALLRLDTDWYESTKHELKHLFPVLTKHGVLILDDYGSWAGAKKAVDEYFKNKSILLNRIDSTGRVGIKTE</sequence>
<dbReference type="InterPro" id="IPR029063">
    <property type="entry name" value="SAM-dependent_MTases_sf"/>
</dbReference>
<evidence type="ECO:0000313" key="1">
    <source>
        <dbReference type="EMBL" id="PIT97700.1"/>
    </source>
</evidence>
<evidence type="ECO:0000313" key="2">
    <source>
        <dbReference type="Proteomes" id="UP000228596"/>
    </source>
</evidence>
<dbReference type="AlphaFoldDB" id="A0A2M6WY37"/>
<dbReference type="InterPro" id="IPR008884">
    <property type="entry name" value="TylF_MeTrfase"/>
</dbReference>
<dbReference type="EMBL" id="PEZV01000001">
    <property type="protein sequence ID" value="PIT97700.1"/>
    <property type="molecule type" value="Genomic_DNA"/>
</dbReference>
<dbReference type="PANTHER" id="PTHR40036">
    <property type="entry name" value="MACROCIN O-METHYLTRANSFERASE"/>
    <property type="match status" value="1"/>
</dbReference>
<dbReference type="Gene3D" id="3.40.50.150">
    <property type="entry name" value="Vaccinia Virus protein VP39"/>
    <property type="match status" value="1"/>
</dbReference>
<dbReference type="SUPFAM" id="SSF53335">
    <property type="entry name" value="S-adenosyl-L-methionine-dependent methyltransferases"/>
    <property type="match status" value="1"/>
</dbReference>
<proteinExistence type="predicted"/>
<reference evidence="2" key="1">
    <citation type="submission" date="2017-09" db="EMBL/GenBank/DDBJ databases">
        <title>Depth-based differentiation of microbial function through sediment-hosted aquifers and enrichment of novel symbionts in the deep terrestrial subsurface.</title>
        <authorList>
            <person name="Probst A.J."/>
            <person name="Ladd B."/>
            <person name="Jarett J.K."/>
            <person name="Geller-Mcgrath D.E."/>
            <person name="Sieber C.M.K."/>
            <person name="Emerson J.B."/>
            <person name="Anantharaman K."/>
            <person name="Thomas B.C."/>
            <person name="Malmstrom R."/>
            <person name="Stieglmeier M."/>
            <person name="Klingl A."/>
            <person name="Woyke T."/>
            <person name="Ryan C.M."/>
            <person name="Banfield J.F."/>
        </authorList>
    </citation>
    <scope>NUCLEOTIDE SEQUENCE [LARGE SCALE GENOMIC DNA]</scope>
</reference>
<comment type="caution">
    <text evidence="1">The sequence shown here is derived from an EMBL/GenBank/DDBJ whole genome shotgun (WGS) entry which is preliminary data.</text>
</comment>
<keyword evidence="1" id="KW-0489">Methyltransferase</keyword>
<name>A0A2M6WY37_9BACT</name>
<keyword evidence="1" id="KW-0808">Transferase</keyword>
<dbReference type="Proteomes" id="UP000228596">
    <property type="component" value="Unassembled WGS sequence"/>
</dbReference>
<accession>A0A2M6WY37</accession>
<dbReference type="GO" id="GO:0032259">
    <property type="term" value="P:methylation"/>
    <property type="evidence" value="ECO:0007669"/>
    <property type="project" value="UniProtKB-KW"/>
</dbReference>
<dbReference type="PANTHER" id="PTHR40036:SF1">
    <property type="entry name" value="MACROCIN O-METHYLTRANSFERASE"/>
    <property type="match status" value="1"/>
</dbReference>